<dbReference type="AlphaFoldDB" id="A0A8T0GQ27"/>
<comment type="caution">
    <text evidence="1">The sequence shown here is derived from an EMBL/GenBank/DDBJ whole genome shotgun (WGS) entry which is preliminary data.</text>
</comment>
<evidence type="ECO:0000313" key="2">
    <source>
        <dbReference type="Proteomes" id="UP000822688"/>
    </source>
</evidence>
<proteinExistence type="predicted"/>
<reference evidence="1" key="1">
    <citation type="submission" date="2020-06" db="EMBL/GenBank/DDBJ databases">
        <title>WGS assembly of Ceratodon purpureus strain R40.</title>
        <authorList>
            <person name="Carey S.B."/>
            <person name="Jenkins J."/>
            <person name="Shu S."/>
            <person name="Lovell J.T."/>
            <person name="Sreedasyam A."/>
            <person name="Maumus F."/>
            <person name="Tiley G.P."/>
            <person name="Fernandez-Pozo N."/>
            <person name="Barry K."/>
            <person name="Chen C."/>
            <person name="Wang M."/>
            <person name="Lipzen A."/>
            <person name="Daum C."/>
            <person name="Saski C.A."/>
            <person name="Payton A.C."/>
            <person name="Mcbreen J.C."/>
            <person name="Conrad R.E."/>
            <person name="Kollar L.M."/>
            <person name="Olsson S."/>
            <person name="Huttunen S."/>
            <person name="Landis J.B."/>
            <person name="Wickett N.J."/>
            <person name="Johnson M.G."/>
            <person name="Rensing S.A."/>
            <person name="Grimwood J."/>
            <person name="Schmutz J."/>
            <person name="Mcdaniel S.F."/>
        </authorList>
    </citation>
    <scope>NUCLEOTIDE SEQUENCE</scope>
    <source>
        <strain evidence="1">R40</strain>
    </source>
</reference>
<evidence type="ECO:0000313" key="1">
    <source>
        <dbReference type="EMBL" id="KAG0559102.1"/>
    </source>
</evidence>
<sequence>MANRQLELLIFTLKTGRVHNLSMVLLALVEIEHKSVLRGIKLHGVQVFSYMLNAHECSFETIPILRSTLHVLQHSEWHGVFRDVDLTCSGPEVCTVLFSQPVFDLTMYSNSQICTLASTFDNLNLDSPEATPTTIYAKKHGLG</sequence>
<organism evidence="1 2">
    <name type="scientific">Ceratodon purpureus</name>
    <name type="common">Fire moss</name>
    <name type="synonym">Dicranum purpureum</name>
    <dbReference type="NCBI Taxonomy" id="3225"/>
    <lineage>
        <taxon>Eukaryota</taxon>
        <taxon>Viridiplantae</taxon>
        <taxon>Streptophyta</taxon>
        <taxon>Embryophyta</taxon>
        <taxon>Bryophyta</taxon>
        <taxon>Bryophytina</taxon>
        <taxon>Bryopsida</taxon>
        <taxon>Dicranidae</taxon>
        <taxon>Pseudoditrichales</taxon>
        <taxon>Ditrichaceae</taxon>
        <taxon>Ceratodon</taxon>
    </lineage>
</organism>
<accession>A0A8T0GQ27</accession>
<keyword evidence="2" id="KW-1185">Reference proteome</keyword>
<dbReference type="EMBL" id="CM026431">
    <property type="protein sequence ID" value="KAG0559102.1"/>
    <property type="molecule type" value="Genomic_DNA"/>
</dbReference>
<dbReference type="Proteomes" id="UP000822688">
    <property type="component" value="Chromosome 10"/>
</dbReference>
<protein>
    <submittedName>
        <fullName evidence="1">Uncharacterized protein</fullName>
    </submittedName>
</protein>
<name>A0A8T0GQ27_CERPU</name>
<gene>
    <name evidence="1" type="ORF">KC19_10G079600</name>
</gene>